<dbReference type="KEGG" id="vg:17428761"/>
<gene>
    <name evidence="1" type="ORF">CalGV060</name>
</gene>
<accession>U5KBL5</accession>
<dbReference type="GO" id="GO:0019028">
    <property type="term" value="C:viral capsid"/>
    <property type="evidence" value="ECO:0007669"/>
    <property type="project" value="InterPro"/>
</dbReference>
<dbReference type="OrthoDB" id="18599at10239"/>
<sequence>MQKSTEWSVTNIRKMAFEYTGGPIEVFIISDEEKGVNGYAEVTAVCQLLSPYTRLTPTQLWNTTHPSYRVQNAGKNFIHAIAVCKHISAIPENESAGYASLRRLVRDLFVGDQREVEDEVRRELAGLKVAVSEIGEVLESRPRDSGTTLSDFNSLLRVLKAELISELRGEVATNAVDAIVADDQFSEV</sequence>
<organism evidence="1 2">
    <name type="scientific">Clostera anastomosis granulovirus A</name>
    <dbReference type="NCBI Taxonomy" id="1986289"/>
    <lineage>
        <taxon>Viruses</taxon>
        <taxon>Viruses incertae sedis</taxon>
        <taxon>Naldaviricetes</taxon>
        <taxon>Lefavirales</taxon>
        <taxon>Baculoviridae</taxon>
        <taxon>Betabaculovirus</taxon>
        <taxon>Betabaculovirus clanastomosis</taxon>
    </lineage>
</organism>
<protein>
    <submittedName>
        <fullName evidence="1">P24 capsid</fullName>
    </submittedName>
</protein>
<dbReference type="RefSeq" id="YP_008720007.1">
    <property type="nucleotide sequence ID" value="NC_022646.1"/>
</dbReference>
<name>U5KBL5_9BBAC</name>
<dbReference type="Pfam" id="PF05073">
    <property type="entry name" value="Baculo_p24"/>
    <property type="match status" value="1"/>
</dbReference>
<dbReference type="InterPro" id="IPR007765">
    <property type="entry name" value="Baculo_p24"/>
</dbReference>
<dbReference type="Proteomes" id="UP000204024">
    <property type="component" value="Segment"/>
</dbReference>
<dbReference type="GeneID" id="17428761"/>
<keyword evidence="2" id="KW-1185">Reference proteome</keyword>
<proteinExistence type="predicted"/>
<dbReference type="EMBL" id="KC179784">
    <property type="protein sequence ID" value="AGQ20318.1"/>
    <property type="molecule type" value="Genomic_DNA"/>
</dbReference>
<reference evidence="1 2" key="1">
    <citation type="journal article" date="2013" name="Arch. Virol.">
        <title>Comparative analysis of the genomes of Clostera anastomosis (L.) granulovirus and Clostera anachoreta granulovirus.</title>
        <authorList>
            <person name="Liang Z."/>
            <person name="Zhang X."/>
            <person name="Yin X."/>
            <person name="Song X."/>
            <person name="Shao X."/>
            <person name="Wang L."/>
        </authorList>
    </citation>
    <scope>NUCLEOTIDE SEQUENCE [LARGE SCALE GENOMIC DNA]</scope>
    <source>
        <strain evidence="1">CaLGV-Henan</strain>
    </source>
</reference>
<evidence type="ECO:0000313" key="2">
    <source>
        <dbReference type="Proteomes" id="UP000204024"/>
    </source>
</evidence>
<evidence type="ECO:0000313" key="1">
    <source>
        <dbReference type="EMBL" id="AGQ20318.1"/>
    </source>
</evidence>